<dbReference type="Proteomes" id="UP001558632">
    <property type="component" value="Unassembled WGS sequence"/>
</dbReference>
<organism evidence="1 2">
    <name type="scientific">Trichinella spiralis</name>
    <name type="common">Trichina worm</name>
    <dbReference type="NCBI Taxonomy" id="6334"/>
    <lineage>
        <taxon>Eukaryota</taxon>
        <taxon>Metazoa</taxon>
        <taxon>Ecdysozoa</taxon>
        <taxon>Nematoda</taxon>
        <taxon>Enoplea</taxon>
        <taxon>Dorylaimia</taxon>
        <taxon>Trichinellida</taxon>
        <taxon>Trichinellidae</taxon>
        <taxon>Trichinella</taxon>
    </lineage>
</organism>
<evidence type="ECO:0000313" key="1">
    <source>
        <dbReference type="EMBL" id="KAL1228194.1"/>
    </source>
</evidence>
<name>A0ABR3K2E3_TRISP</name>
<evidence type="ECO:0000313" key="2">
    <source>
        <dbReference type="Proteomes" id="UP001558632"/>
    </source>
</evidence>
<sequence length="464" mass="49961">MVSQQASWCFCWFENSHPLPDTTPLTVRLAESTAAANRLHAISIFPEYHMELHLISIASLKPWFLSKLHGASAGLKIAIPLPDTTPLTLVVLVSCLPLGSSISGLAESTAAANRLHAISIFPEYHMELHLISIASLKPVVSQQASWATTWLIYFKLVVLVSCLPLGSSISGLAESTAAANRKLHGASAGLKIAIPLPDTTPLTVRLAESTAAANRLHAISIFPEYHMELHLISIASLKPWFLSKLHGASAGLKIAIPLPDTTPLTLVVLVSCLPLGSSISGLAESTAAANRLHAISIFPEYHMELHLISIASLKPWFLSKLHGASAGLKIAIPLPDTTPLTVRLAESTAAANRLHAISIFPEYHMELHLISIASLKPVVSQQASWATTWLIYFKLVVLVSCLPLGSSISGLAESTAAANRLHAISIFPEYHMELHLISIASLKPVVSQQASWCFCWFENSHPVA</sequence>
<protein>
    <submittedName>
        <fullName evidence="1">Hepatic triacylglycerol lipase</fullName>
    </submittedName>
</protein>
<accession>A0ABR3K2E3</accession>
<keyword evidence="2" id="KW-1185">Reference proteome</keyword>
<gene>
    <name evidence="1" type="ORF">TSPI_09881</name>
</gene>
<proteinExistence type="predicted"/>
<comment type="caution">
    <text evidence="1">The sequence shown here is derived from an EMBL/GenBank/DDBJ whole genome shotgun (WGS) entry which is preliminary data.</text>
</comment>
<reference evidence="1 2" key="1">
    <citation type="submission" date="2024-07" db="EMBL/GenBank/DDBJ databases">
        <title>Enhanced genomic and transcriptomic resources for Trichinella pseudospiralis and T. spiralis underpin the discovery of pronounced molecular differences between stages and species.</title>
        <authorList>
            <person name="Pasi K.K."/>
            <person name="La Rosa G."/>
            <person name="Gomez-Morales M.A."/>
            <person name="Tosini F."/>
            <person name="Sumanam S."/>
            <person name="Young N.D."/>
            <person name="Chang B.C."/>
            <person name="Robin G.B."/>
        </authorList>
    </citation>
    <scope>NUCLEOTIDE SEQUENCE [LARGE SCALE GENOMIC DNA]</scope>
    <source>
        <strain evidence="1">ISS534</strain>
    </source>
</reference>
<dbReference type="EMBL" id="JBEUSY010000517">
    <property type="protein sequence ID" value="KAL1228194.1"/>
    <property type="molecule type" value="Genomic_DNA"/>
</dbReference>